<dbReference type="GO" id="GO:0004888">
    <property type="term" value="F:transmembrane signaling receptor activity"/>
    <property type="evidence" value="ECO:0007669"/>
    <property type="project" value="InterPro"/>
</dbReference>
<evidence type="ECO:0000313" key="9">
    <source>
        <dbReference type="Proteomes" id="UP000294593"/>
    </source>
</evidence>
<feature type="domain" description="HAMP" evidence="7">
    <location>
        <begin position="213"/>
        <end position="265"/>
    </location>
</feature>
<dbReference type="OrthoDB" id="8576332at2"/>
<dbReference type="Pfam" id="PF00015">
    <property type="entry name" value="MCPsignal"/>
    <property type="match status" value="1"/>
</dbReference>
<sequence>MNALSNLRVGQRLGIGFGALAATVLAISAVGLYNAQRVKVVLQNELLAAQAGQNAVAQMTSLVAQQDLSLRNIGLLTDPVPMQANAKAAREAAKALSKASDEFKAIASDAKEVELAQKVRALSEQSMPVAEEAIGFAVSFQPEDAVKVINDKLDSLSSQRRELLGQLSALERERVASASTELMSGSDRASQLMVGAAALGLLLAVSAALVVSRSIVQPLKSVVNLANRVAEGDLTQRIRVARRDEIGELEAAMGRMADSLQSVIGTMRSSAESIFTASTEIAAGNQDLSSRTEQQAASLQETVSTVAGMTETIRRNAESARQASDLAVQASSIATTGGERVSQVVGTMNDITQSSRKISDIVGVIDGIAFQTNILALNAAVEAARAGEQGRGFAVVASEVRSLAQRSATAAREIKTLISANVEKVEAGSRLVDGAGATMSEIVESSQRVATIVSEITQATDEQAHGLERVNQSIGSIDHVTQQNAALVEQAAAAASSLQEQTRSLNEAVSVFRVAEF</sequence>
<keyword evidence="5" id="KW-1133">Transmembrane helix</keyword>
<comment type="subcellular location">
    <subcellularLocation>
        <location evidence="1">Membrane</location>
    </subcellularLocation>
</comment>
<dbReference type="Pfam" id="PF12729">
    <property type="entry name" value="4HB_MCP_1"/>
    <property type="match status" value="1"/>
</dbReference>
<dbReference type="SMART" id="SM00304">
    <property type="entry name" value="HAMP"/>
    <property type="match status" value="1"/>
</dbReference>
<dbReference type="FunFam" id="1.10.287.950:FF:000001">
    <property type="entry name" value="Methyl-accepting chemotaxis sensory transducer"/>
    <property type="match status" value="1"/>
</dbReference>
<dbReference type="EMBL" id="SNXW01000011">
    <property type="protein sequence ID" value="TDP80751.1"/>
    <property type="molecule type" value="Genomic_DNA"/>
</dbReference>
<evidence type="ECO:0000313" key="8">
    <source>
        <dbReference type="EMBL" id="TDP80751.1"/>
    </source>
</evidence>
<dbReference type="PRINTS" id="PR00260">
    <property type="entry name" value="CHEMTRNSDUCR"/>
</dbReference>
<dbReference type="GO" id="GO:0006935">
    <property type="term" value="P:chemotaxis"/>
    <property type="evidence" value="ECO:0007669"/>
    <property type="project" value="InterPro"/>
</dbReference>
<dbReference type="PANTHER" id="PTHR43531">
    <property type="entry name" value="PROTEIN ICFG"/>
    <property type="match status" value="1"/>
</dbReference>
<dbReference type="CDD" id="cd06225">
    <property type="entry name" value="HAMP"/>
    <property type="match status" value="1"/>
</dbReference>
<comment type="caution">
    <text evidence="8">The sequence shown here is derived from an EMBL/GenBank/DDBJ whole genome shotgun (WGS) entry which is preliminary data.</text>
</comment>
<dbReference type="InterPro" id="IPR003660">
    <property type="entry name" value="HAMP_dom"/>
</dbReference>
<evidence type="ECO:0000256" key="5">
    <source>
        <dbReference type="SAM" id="Phobius"/>
    </source>
</evidence>
<dbReference type="CDD" id="cd11386">
    <property type="entry name" value="MCP_signal"/>
    <property type="match status" value="1"/>
</dbReference>
<keyword evidence="4" id="KW-0807">Transducer</keyword>
<feature type="transmembrane region" description="Helical" evidence="5">
    <location>
        <begin position="12"/>
        <end position="33"/>
    </location>
</feature>
<dbReference type="Proteomes" id="UP000294593">
    <property type="component" value="Unassembled WGS sequence"/>
</dbReference>
<evidence type="ECO:0000256" key="3">
    <source>
        <dbReference type="ARBA" id="ARBA00029447"/>
    </source>
</evidence>
<keyword evidence="9" id="KW-1185">Reference proteome</keyword>
<name>A0A4R6R4E9_9BURK</name>
<dbReference type="PROSITE" id="PS50111">
    <property type="entry name" value="CHEMOTAXIS_TRANSDUC_2"/>
    <property type="match status" value="1"/>
</dbReference>
<feature type="domain" description="Methyl-accepting transducer" evidence="6">
    <location>
        <begin position="270"/>
        <end position="499"/>
    </location>
</feature>
<dbReference type="InterPro" id="IPR051310">
    <property type="entry name" value="MCP_chemotaxis"/>
</dbReference>
<proteinExistence type="inferred from homology"/>
<dbReference type="PANTHER" id="PTHR43531:SF14">
    <property type="entry name" value="METHYL-ACCEPTING CHEMOTAXIS PROTEIN I-RELATED"/>
    <property type="match status" value="1"/>
</dbReference>
<dbReference type="InterPro" id="IPR004089">
    <property type="entry name" value="MCPsignal_dom"/>
</dbReference>
<dbReference type="Gene3D" id="1.10.287.950">
    <property type="entry name" value="Methyl-accepting chemotaxis protein"/>
    <property type="match status" value="1"/>
</dbReference>
<reference evidence="8 9" key="1">
    <citation type="submission" date="2019-03" db="EMBL/GenBank/DDBJ databases">
        <title>Genomic Encyclopedia of Type Strains, Phase IV (KMG-IV): sequencing the most valuable type-strain genomes for metagenomic binning, comparative biology and taxonomic classification.</title>
        <authorList>
            <person name="Goeker M."/>
        </authorList>
    </citation>
    <scope>NUCLEOTIDE SEQUENCE [LARGE SCALE GENOMIC DNA]</scope>
    <source>
        <strain evidence="8 9">DSM 11901</strain>
    </source>
</reference>
<evidence type="ECO:0000256" key="1">
    <source>
        <dbReference type="ARBA" id="ARBA00004370"/>
    </source>
</evidence>
<dbReference type="GO" id="GO:0005886">
    <property type="term" value="C:plasma membrane"/>
    <property type="evidence" value="ECO:0007669"/>
    <property type="project" value="TreeGrafter"/>
</dbReference>
<evidence type="ECO:0000259" key="6">
    <source>
        <dbReference type="PROSITE" id="PS50111"/>
    </source>
</evidence>
<dbReference type="AlphaFoldDB" id="A0A4R6R4E9"/>
<dbReference type="GO" id="GO:0007165">
    <property type="term" value="P:signal transduction"/>
    <property type="evidence" value="ECO:0007669"/>
    <property type="project" value="UniProtKB-KW"/>
</dbReference>
<dbReference type="Pfam" id="PF00672">
    <property type="entry name" value="HAMP"/>
    <property type="match status" value="1"/>
</dbReference>
<evidence type="ECO:0000259" key="7">
    <source>
        <dbReference type="PROSITE" id="PS50885"/>
    </source>
</evidence>
<accession>A0A4R6R4E9</accession>
<comment type="similarity">
    <text evidence="3">Belongs to the methyl-accepting chemotaxis (MCP) protein family.</text>
</comment>
<dbReference type="SMART" id="SM00283">
    <property type="entry name" value="MA"/>
    <property type="match status" value="1"/>
</dbReference>
<dbReference type="SUPFAM" id="SSF58104">
    <property type="entry name" value="Methyl-accepting chemotaxis protein (MCP) signaling domain"/>
    <property type="match status" value="1"/>
</dbReference>
<evidence type="ECO:0000256" key="4">
    <source>
        <dbReference type="PROSITE-ProRule" id="PRU00284"/>
    </source>
</evidence>
<dbReference type="InterPro" id="IPR004090">
    <property type="entry name" value="Chemotax_Me-accpt_rcpt"/>
</dbReference>
<evidence type="ECO:0000256" key="2">
    <source>
        <dbReference type="ARBA" id="ARBA00022481"/>
    </source>
</evidence>
<keyword evidence="5" id="KW-0812">Transmembrane</keyword>
<gene>
    <name evidence="8" type="ORF">EV672_11187</name>
</gene>
<keyword evidence="5" id="KW-0472">Membrane</keyword>
<dbReference type="PROSITE" id="PS50885">
    <property type="entry name" value="HAMP"/>
    <property type="match status" value="1"/>
</dbReference>
<dbReference type="InterPro" id="IPR024478">
    <property type="entry name" value="HlyB_4HB_MCP"/>
</dbReference>
<organism evidence="8 9">
    <name type="scientific">Aquabacterium commune</name>
    <dbReference type="NCBI Taxonomy" id="70586"/>
    <lineage>
        <taxon>Bacteria</taxon>
        <taxon>Pseudomonadati</taxon>
        <taxon>Pseudomonadota</taxon>
        <taxon>Betaproteobacteria</taxon>
        <taxon>Burkholderiales</taxon>
        <taxon>Aquabacterium</taxon>
    </lineage>
</organism>
<keyword evidence="2" id="KW-0488">Methylation</keyword>
<protein>
    <submittedName>
        <fullName evidence="8">Methyl-accepting chemotaxis protein</fullName>
    </submittedName>
</protein>
<dbReference type="RefSeq" id="WP_133611049.1">
    <property type="nucleotide sequence ID" value="NZ_SNXW01000011.1"/>
</dbReference>